<evidence type="ECO:0000313" key="3">
    <source>
        <dbReference type="EMBL" id="KRO72595.1"/>
    </source>
</evidence>
<dbReference type="Proteomes" id="UP000051934">
    <property type="component" value="Unassembled WGS sequence"/>
</dbReference>
<comment type="caution">
    <text evidence="3">The sequence shown here is derived from an EMBL/GenBank/DDBJ whole genome shotgun (WGS) entry which is preliminary data.</text>
</comment>
<dbReference type="EMBL" id="LIBB01000058">
    <property type="protein sequence ID" value="KRO72595.1"/>
    <property type="molecule type" value="Genomic_DNA"/>
</dbReference>
<organism evidence="3 4">
    <name type="scientific">OM182 bacterium BACL3 MAG-120507-bin80</name>
    <dbReference type="NCBI Taxonomy" id="1655577"/>
    <lineage>
        <taxon>Bacteria</taxon>
        <taxon>Pseudomonadati</taxon>
        <taxon>Pseudomonadota</taxon>
        <taxon>Gammaproteobacteria</taxon>
        <taxon>OMG group</taxon>
        <taxon>OM182 clade</taxon>
    </lineage>
</organism>
<protein>
    <recommendedName>
        <fullName evidence="5">PilX/PilW C-terminal domain-containing protein</fullName>
    </recommendedName>
</protein>
<reference evidence="3 4" key="1">
    <citation type="submission" date="2015-10" db="EMBL/GenBank/DDBJ databases">
        <title>Metagenome-Assembled Genomes uncover a global brackish microbiome.</title>
        <authorList>
            <person name="Hugerth L.W."/>
            <person name="Larsson J."/>
            <person name="Alneberg J."/>
            <person name="Lindh M.V."/>
            <person name="Legrand C."/>
            <person name="Pinhassi J."/>
            <person name="Andersson A.F."/>
        </authorList>
    </citation>
    <scope>NUCLEOTIDE SEQUENCE [LARGE SCALE GENOMIC DNA]</scope>
    <source>
        <strain evidence="3">BACL4 MAG-120507-bin80</strain>
    </source>
</reference>
<name>A0A0R2SIV7_9GAMM</name>
<feature type="domain" description="Type 4 fimbrial biogenesis protein PilX N-terminal" evidence="2">
    <location>
        <begin position="15"/>
        <end position="65"/>
    </location>
</feature>
<dbReference type="Pfam" id="PF14341">
    <property type="entry name" value="PilX_N"/>
    <property type="match status" value="1"/>
</dbReference>
<feature type="domain" description="PilX/PilW C-terminal" evidence="1">
    <location>
        <begin position="108"/>
        <end position="183"/>
    </location>
</feature>
<dbReference type="InterPro" id="IPR025746">
    <property type="entry name" value="PilX_N_dom"/>
</dbReference>
<accession>A0A0R2SIV7</accession>
<evidence type="ECO:0000313" key="4">
    <source>
        <dbReference type="Proteomes" id="UP000051934"/>
    </source>
</evidence>
<gene>
    <name evidence="3" type="ORF">ABR69_11775</name>
</gene>
<proteinExistence type="predicted"/>
<dbReference type="AlphaFoldDB" id="A0A0R2SIV7"/>
<evidence type="ECO:0008006" key="5">
    <source>
        <dbReference type="Google" id="ProtNLM"/>
    </source>
</evidence>
<evidence type="ECO:0000259" key="2">
    <source>
        <dbReference type="Pfam" id="PF14341"/>
    </source>
</evidence>
<sequence length="248" mass="27017">MLAVVIDFPRADKASGTTLVVCLLLLVPLLLLGVGTMESAVLGERMAANIEDRARAFDAAETALEAGEAWLRSQAVLPIASSEGAGGVWREGVLGQDLSDSRVWWDVSGTDVQWWESHGTAVGDVTSLAVPAHYVIEQYRLVSDGESVDVNGRLQPILAFHRITAIGIGRRVTTRVRLQSTFARRYERLNDDDQFVNVDSADRVVERGAVKGEGPLHSLGANLASRIGDTPTRRNNALFGRQSWRLLD</sequence>
<dbReference type="InterPro" id="IPR025205">
    <property type="entry name" value="PilX/PilW_C"/>
</dbReference>
<dbReference type="Pfam" id="PF13681">
    <property type="entry name" value="PilX"/>
    <property type="match status" value="1"/>
</dbReference>
<evidence type="ECO:0000259" key="1">
    <source>
        <dbReference type="Pfam" id="PF13681"/>
    </source>
</evidence>